<evidence type="ECO:0000256" key="3">
    <source>
        <dbReference type="ARBA" id="ARBA00022771"/>
    </source>
</evidence>
<evidence type="ECO:0000256" key="4">
    <source>
        <dbReference type="ARBA" id="ARBA00022833"/>
    </source>
</evidence>
<keyword evidence="4" id="KW-0862">Zinc</keyword>
<dbReference type="InterPro" id="IPR052035">
    <property type="entry name" value="ZnF_BED_domain_contain"/>
</dbReference>
<proteinExistence type="predicted"/>
<evidence type="ECO:0000256" key="2">
    <source>
        <dbReference type="ARBA" id="ARBA00022723"/>
    </source>
</evidence>
<dbReference type="EMBL" id="KQ978037">
    <property type="protein sequence ID" value="KYM97822.1"/>
    <property type="molecule type" value="Genomic_DNA"/>
</dbReference>
<feature type="domain" description="HAT C-terminal dimerisation" evidence="7">
    <location>
        <begin position="433"/>
        <end position="511"/>
    </location>
</feature>
<keyword evidence="6" id="KW-0175">Coiled coil</keyword>
<dbReference type="InterPro" id="IPR012337">
    <property type="entry name" value="RNaseH-like_sf"/>
</dbReference>
<dbReference type="Pfam" id="PF05699">
    <property type="entry name" value="Dimer_Tnp_hAT"/>
    <property type="match status" value="1"/>
</dbReference>
<accession>A0A151ICL6</accession>
<evidence type="ECO:0000256" key="5">
    <source>
        <dbReference type="ARBA" id="ARBA00023242"/>
    </source>
</evidence>
<keyword evidence="3" id="KW-0863">Zinc-finger</keyword>
<dbReference type="Proteomes" id="UP000078542">
    <property type="component" value="Unassembled WGS sequence"/>
</dbReference>
<evidence type="ECO:0000256" key="6">
    <source>
        <dbReference type="SAM" id="Coils"/>
    </source>
</evidence>
<dbReference type="PANTHER" id="PTHR46481:SF10">
    <property type="entry name" value="ZINC FINGER BED DOMAIN-CONTAINING PROTEIN 39"/>
    <property type="match status" value="1"/>
</dbReference>
<evidence type="ECO:0000256" key="1">
    <source>
        <dbReference type="ARBA" id="ARBA00004123"/>
    </source>
</evidence>
<dbReference type="GO" id="GO:0008270">
    <property type="term" value="F:zinc ion binding"/>
    <property type="evidence" value="ECO:0007669"/>
    <property type="project" value="UniProtKB-KW"/>
</dbReference>
<protein>
    <submittedName>
        <fullName evidence="8">Zinc finger BED domain-containing protein 1</fullName>
    </submittedName>
</protein>
<keyword evidence="9" id="KW-1185">Reference proteome</keyword>
<reference evidence="8 9" key="1">
    <citation type="submission" date="2016-03" db="EMBL/GenBank/DDBJ databases">
        <title>Cyphomyrmex costatus WGS genome.</title>
        <authorList>
            <person name="Nygaard S."/>
            <person name="Hu H."/>
            <person name="Boomsma J."/>
            <person name="Zhang G."/>
        </authorList>
    </citation>
    <scope>NUCLEOTIDE SEQUENCE [LARGE SCALE GENOMIC DNA]</scope>
    <source>
        <strain evidence="8">MS0001</strain>
        <tissue evidence="8">Whole body</tissue>
    </source>
</reference>
<gene>
    <name evidence="8" type="ORF">ALC62_11476</name>
</gene>
<sequence length="519" mass="59671">MILKDLQPLSIVEDEGFRRLLKILAPLYTVPSRMTITSRIDEKFVALSSIVKEKLTGIDNIVLTSDIWTDKYNSKSYLCLTAHFIEGTKIESINLGVRLLEEAHNAIYLSQILKSFCHEWNIDLNKVIIMITDNAANISKAARDTFGHLPCFAHQLNLVVRDAIKLTPEFKNIVTKVKEIVTFLKRSVEAADELRALQMKTNPNGKHLKVIQESETRWNSTFYMLKRFCKLSEFISTVLFKYSDLQMLSYSDITCIEESLKILFPIESVTVEMSGKKYVTGSKIIPIVHCLNSVISRLNPCNEIAEKLKNNILDQIDTRFYGREYSNQSSIEKNYFLSVATLLDPRFKKLHFTSIMDCSKAITRVSNLLKQRNNIENQANNVNCLKTPPKSNVLSVWNFHDELAYNNTKNGSPNLHFYPKNCVNNLSSDISTELRQFLNTPVSLRETDCLEEWEKLKYVYPNVYEIARKFLLVLGTSVSSERLYSTAGNIISEKRSRLSSNRVSMLIFLNSLKTKYWEM</sequence>
<feature type="coiled-coil region" evidence="6">
    <location>
        <begin position="358"/>
        <end position="385"/>
    </location>
</feature>
<dbReference type="PANTHER" id="PTHR46481">
    <property type="entry name" value="ZINC FINGER BED DOMAIN-CONTAINING PROTEIN 4"/>
    <property type="match status" value="1"/>
</dbReference>
<evidence type="ECO:0000259" key="7">
    <source>
        <dbReference type="Pfam" id="PF05699"/>
    </source>
</evidence>
<organism evidence="8 9">
    <name type="scientific">Cyphomyrmex costatus</name>
    <dbReference type="NCBI Taxonomy" id="456900"/>
    <lineage>
        <taxon>Eukaryota</taxon>
        <taxon>Metazoa</taxon>
        <taxon>Ecdysozoa</taxon>
        <taxon>Arthropoda</taxon>
        <taxon>Hexapoda</taxon>
        <taxon>Insecta</taxon>
        <taxon>Pterygota</taxon>
        <taxon>Neoptera</taxon>
        <taxon>Endopterygota</taxon>
        <taxon>Hymenoptera</taxon>
        <taxon>Apocrita</taxon>
        <taxon>Aculeata</taxon>
        <taxon>Formicoidea</taxon>
        <taxon>Formicidae</taxon>
        <taxon>Myrmicinae</taxon>
        <taxon>Cyphomyrmex</taxon>
    </lineage>
</organism>
<dbReference type="AlphaFoldDB" id="A0A151ICL6"/>
<dbReference type="SUPFAM" id="SSF53098">
    <property type="entry name" value="Ribonuclease H-like"/>
    <property type="match status" value="1"/>
</dbReference>
<evidence type="ECO:0000313" key="9">
    <source>
        <dbReference type="Proteomes" id="UP000078542"/>
    </source>
</evidence>
<keyword evidence="5" id="KW-0539">Nucleus</keyword>
<evidence type="ECO:0000313" key="8">
    <source>
        <dbReference type="EMBL" id="KYM97822.1"/>
    </source>
</evidence>
<comment type="subcellular location">
    <subcellularLocation>
        <location evidence="1">Nucleus</location>
    </subcellularLocation>
</comment>
<dbReference type="SUPFAM" id="SSF140996">
    <property type="entry name" value="Hermes dimerisation domain"/>
    <property type="match status" value="1"/>
</dbReference>
<dbReference type="InterPro" id="IPR008906">
    <property type="entry name" value="HATC_C_dom"/>
</dbReference>
<keyword evidence="2" id="KW-0479">Metal-binding</keyword>
<name>A0A151ICL6_9HYME</name>
<dbReference type="GO" id="GO:0005634">
    <property type="term" value="C:nucleus"/>
    <property type="evidence" value="ECO:0007669"/>
    <property type="project" value="UniProtKB-SubCell"/>
</dbReference>
<dbReference type="GO" id="GO:0046983">
    <property type="term" value="F:protein dimerization activity"/>
    <property type="evidence" value="ECO:0007669"/>
    <property type="project" value="InterPro"/>
</dbReference>